<reference evidence="3" key="1">
    <citation type="journal article" date="2019" name="Int. J. Syst. Evol. Microbiol.">
        <title>The Global Catalogue of Microorganisms (GCM) 10K type strain sequencing project: providing services to taxonomists for standard genome sequencing and annotation.</title>
        <authorList>
            <consortium name="The Broad Institute Genomics Platform"/>
            <consortium name="The Broad Institute Genome Sequencing Center for Infectious Disease"/>
            <person name="Wu L."/>
            <person name="Ma J."/>
        </authorList>
    </citation>
    <scope>NUCLEOTIDE SEQUENCE [LARGE SCALE GENOMIC DNA]</scope>
    <source>
        <strain evidence="3">IBRC-M 10703</strain>
    </source>
</reference>
<keyword evidence="3" id="KW-1185">Reference proteome</keyword>
<dbReference type="PROSITE" id="PS51704">
    <property type="entry name" value="GP_PDE"/>
    <property type="match status" value="1"/>
</dbReference>
<evidence type="ECO:0000313" key="2">
    <source>
        <dbReference type="EMBL" id="MFC4025011.1"/>
    </source>
</evidence>
<dbReference type="InterPro" id="IPR030395">
    <property type="entry name" value="GP_PDE_dom"/>
</dbReference>
<dbReference type="InterPro" id="IPR017946">
    <property type="entry name" value="PLC-like_Pdiesterase_TIM-brl"/>
</dbReference>
<proteinExistence type="predicted"/>
<evidence type="ECO:0000313" key="3">
    <source>
        <dbReference type="Proteomes" id="UP001595772"/>
    </source>
</evidence>
<name>A0ABV8H1E3_9BACI</name>
<dbReference type="Proteomes" id="UP001595772">
    <property type="component" value="Unassembled WGS sequence"/>
</dbReference>
<protein>
    <submittedName>
        <fullName evidence="2">Glycerophosphodiester phosphodiesterase</fullName>
    </submittedName>
</protein>
<sequence>MTIRGIAHQGYSLKLPENTLSSFQAAIDLGFTHTKLDVHLSKDGVPIVMHDSTIDRMTDGYGEIKDFTYLELQQFTINYEEKIPSLEEVLQLTKDRIKVFIELKQTGFYHGLEEKVYEIIGKIDVFNQVYLISVNHFSLARLRIISRKLQIGPLANELLPKECEHLKQLDLSFYAVQCSKLNKDHVKRFEEMGVPIAVWPVNTMEEMKYMQQFTNVLIGTDELEKYQAIYYPETVTNWQRVGM</sequence>
<dbReference type="EMBL" id="JBHSAO010000011">
    <property type="protein sequence ID" value="MFC4025011.1"/>
    <property type="molecule type" value="Genomic_DNA"/>
</dbReference>
<dbReference type="RefSeq" id="WP_379497511.1">
    <property type="nucleotide sequence ID" value="NZ_JBHSAO010000011.1"/>
</dbReference>
<dbReference type="SUPFAM" id="SSF51695">
    <property type="entry name" value="PLC-like phosphodiesterases"/>
    <property type="match status" value="1"/>
</dbReference>
<dbReference type="PANTHER" id="PTHR46211:SF1">
    <property type="entry name" value="GLYCEROPHOSPHODIESTER PHOSPHODIESTERASE, CYTOPLASMIC"/>
    <property type="match status" value="1"/>
</dbReference>
<dbReference type="PANTHER" id="PTHR46211">
    <property type="entry name" value="GLYCEROPHOSPHORYL DIESTER PHOSPHODIESTERASE"/>
    <property type="match status" value="1"/>
</dbReference>
<comment type="caution">
    <text evidence="2">The sequence shown here is derived from an EMBL/GenBank/DDBJ whole genome shotgun (WGS) entry which is preliminary data.</text>
</comment>
<dbReference type="Gene3D" id="3.20.20.190">
    <property type="entry name" value="Phosphatidylinositol (PI) phosphodiesterase"/>
    <property type="match status" value="1"/>
</dbReference>
<gene>
    <name evidence="2" type="ORF">ACFOUV_14550</name>
</gene>
<evidence type="ECO:0000259" key="1">
    <source>
        <dbReference type="PROSITE" id="PS51704"/>
    </source>
</evidence>
<accession>A0ABV8H1E3</accession>
<organism evidence="2 3">
    <name type="scientific">Oceanobacillus longus</name>
    <dbReference type="NCBI Taxonomy" id="930120"/>
    <lineage>
        <taxon>Bacteria</taxon>
        <taxon>Bacillati</taxon>
        <taxon>Bacillota</taxon>
        <taxon>Bacilli</taxon>
        <taxon>Bacillales</taxon>
        <taxon>Bacillaceae</taxon>
        <taxon>Oceanobacillus</taxon>
    </lineage>
</organism>
<dbReference type="Pfam" id="PF03009">
    <property type="entry name" value="GDPD"/>
    <property type="match status" value="1"/>
</dbReference>
<feature type="domain" description="GP-PDE" evidence="1">
    <location>
        <begin position="3"/>
        <end position="230"/>
    </location>
</feature>